<gene>
    <name evidence="7" type="ORF">D5H75_10865</name>
</gene>
<evidence type="ECO:0000256" key="1">
    <source>
        <dbReference type="ARBA" id="ARBA00005272"/>
    </source>
</evidence>
<evidence type="ECO:0000256" key="3">
    <source>
        <dbReference type="ARBA" id="ARBA00022827"/>
    </source>
</evidence>
<dbReference type="InterPro" id="IPR036188">
    <property type="entry name" value="FAD/NAD-bd_sf"/>
</dbReference>
<dbReference type="GO" id="GO:0003954">
    <property type="term" value="F:NADH dehydrogenase activity"/>
    <property type="evidence" value="ECO:0007669"/>
    <property type="project" value="InterPro"/>
</dbReference>
<evidence type="ECO:0000256" key="4">
    <source>
        <dbReference type="ARBA" id="ARBA00023002"/>
    </source>
</evidence>
<organism evidence="7 8">
    <name type="scientific">Bailinhaonella thermotolerans</name>
    <dbReference type="NCBI Taxonomy" id="1070861"/>
    <lineage>
        <taxon>Bacteria</taxon>
        <taxon>Bacillati</taxon>
        <taxon>Actinomycetota</taxon>
        <taxon>Actinomycetes</taxon>
        <taxon>Streptosporangiales</taxon>
        <taxon>Streptosporangiaceae</taxon>
        <taxon>Bailinhaonella</taxon>
    </lineage>
</organism>
<feature type="domain" description="FAD/NAD(P)-binding" evidence="6">
    <location>
        <begin position="9"/>
        <end position="337"/>
    </location>
</feature>
<evidence type="ECO:0000256" key="5">
    <source>
        <dbReference type="ARBA" id="ARBA00023027"/>
    </source>
</evidence>
<proteinExistence type="inferred from homology"/>
<keyword evidence="2" id="KW-0285">Flavoprotein</keyword>
<keyword evidence="3" id="KW-0274">FAD</keyword>
<evidence type="ECO:0000313" key="8">
    <source>
        <dbReference type="Proteomes" id="UP000265768"/>
    </source>
</evidence>
<dbReference type="PANTHER" id="PTHR43706">
    <property type="entry name" value="NADH DEHYDROGENASE"/>
    <property type="match status" value="1"/>
</dbReference>
<dbReference type="AlphaFoldDB" id="A0A3A4B724"/>
<keyword evidence="5" id="KW-0520">NAD</keyword>
<comment type="similarity">
    <text evidence="1">Belongs to the NADH dehydrogenase family.</text>
</comment>
<protein>
    <submittedName>
        <fullName evidence="7">NAD(P)/FAD-dependent oxidoreductase</fullName>
    </submittedName>
</protein>
<dbReference type="RefSeq" id="WP_119926263.1">
    <property type="nucleotide sequence ID" value="NZ_QZEY01000003.1"/>
</dbReference>
<sequence length="440" mass="48670">MKGKNHPKRILIVGGGYVGLYTALGLQRKLRWELRKKKVEITIIDPQSYMTYQPFLPEAAAGNISPRHVVVPLRRALPKVDVLNGRVTKVEHARRRVTFAPLAGGSREVEYDILVMAAGSISRLLPIPGLAEHGIGFKTVGEAIALRNHVLAQFDLAESTTDPEERAKALTFVVVGGGFSGAEALGEMENMAKYATKFYKTISREDMRWVMVEASDRILPEVGPKMGKYALKELRDRGIEVKLNTFLQSAENKHMVLSDGDEFDADTLVWTAGVKASPVVNASDLPADERGRIKATPELMVEGVRDAFTAGDVAAVPDLTNPGAFTAPNAQHAVRQAKLLAENIVRYMNDMPMKEYKHKYVGSVASLGLHEGAAHVFGIKVRGFAAWALHRAYHVAMVPTFNRKIRVLMDWTMAGVLRREIVALDEMHKPREEFELAART</sequence>
<reference evidence="7 8" key="1">
    <citation type="submission" date="2018-09" db="EMBL/GenBank/DDBJ databases">
        <title>YIM 75507 draft genome.</title>
        <authorList>
            <person name="Tang S."/>
            <person name="Feng Y."/>
        </authorList>
    </citation>
    <scope>NUCLEOTIDE SEQUENCE [LARGE SCALE GENOMIC DNA]</scope>
    <source>
        <strain evidence="7 8">YIM 75507</strain>
    </source>
</reference>
<dbReference type="PRINTS" id="PR00368">
    <property type="entry name" value="FADPNR"/>
</dbReference>
<evidence type="ECO:0000256" key="2">
    <source>
        <dbReference type="ARBA" id="ARBA00022630"/>
    </source>
</evidence>
<dbReference type="InterPro" id="IPR045024">
    <property type="entry name" value="NDH-2"/>
</dbReference>
<dbReference type="EMBL" id="QZEY01000003">
    <property type="protein sequence ID" value="RJL33304.1"/>
    <property type="molecule type" value="Genomic_DNA"/>
</dbReference>
<dbReference type="OrthoDB" id="9781621at2"/>
<dbReference type="Proteomes" id="UP000265768">
    <property type="component" value="Unassembled WGS sequence"/>
</dbReference>
<evidence type="ECO:0000259" key="6">
    <source>
        <dbReference type="Pfam" id="PF07992"/>
    </source>
</evidence>
<keyword evidence="8" id="KW-1185">Reference proteome</keyword>
<dbReference type="Pfam" id="PF07992">
    <property type="entry name" value="Pyr_redox_2"/>
    <property type="match status" value="1"/>
</dbReference>
<dbReference type="SUPFAM" id="SSF51905">
    <property type="entry name" value="FAD/NAD(P)-binding domain"/>
    <property type="match status" value="2"/>
</dbReference>
<dbReference type="PANTHER" id="PTHR43706:SF45">
    <property type="entry name" value="NADH DEHYDROGENASE-LIKE PROTEIN RV1812C"/>
    <property type="match status" value="1"/>
</dbReference>
<keyword evidence="4" id="KW-0560">Oxidoreductase</keyword>
<dbReference type="InterPro" id="IPR023753">
    <property type="entry name" value="FAD/NAD-binding_dom"/>
</dbReference>
<evidence type="ECO:0000313" key="7">
    <source>
        <dbReference type="EMBL" id="RJL33304.1"/>
    </source>
</evidence>
<dbReference type="Gene3D" id="3.50.50.100">
    <property type="match status" value="1"/>
</dbReference>
<accession>A0A3A4B724</accession>
<name>A0A3A4B724_9ACTN</name>
<comment type="caution">
    <text evidence="7">The sequence shown here is derived from an EMBL/GenBank/DDBJ whole genome shotgun (WGS) entry which is preliminary data.</text>
</comment>